<dbReference type="HAMAP" id="MF_01471">
    <property type="entry name" value="Cas2"/>
    <property type="match status" value="1"/>
</dbReference>
<comment type="caution">
    <text evidence="11">The sequence shown here is derived from an EMBL/GenBank/DDBJ whole genome shotgun (WGS) entry which is preliminary data.</text>
</comment>
<feature type="binding site" evidence="9">
    <location>
        <position position="8"/>
    </location>
    <ligand>
        <name>Mg(2+)</name>
        <dbReference type="ChEBI" id="CHEBI:18420"/>
        <note>catalytic</note>
    </ligand>
</feature>
<evidence type="ECO:0000313" key="12">
    <source>
        <dbReference type="Proteomes" id="UP000252355"/>
    </source>
</evidence>
<keyword evidence="7 9" id="KW-0460">Magnesium</keyword>
<comment type="function">
    <text evidence="9">CRISPR (clustered regularly interspaced short palindromic repeat), is an adaptive immune system that provides protection against mobile genetic elements (viruses, transposable elements and conjugative plasmids). CRISPR clusters contain sequences complementary to antecedent mobile elements and target invading nucleic acids. CRISPR clusters are transcribed and processed into CRISPR RNA (crRNA). Functions as a ssRNA-specific endoribonuclease. Involved in the integration of spacer DNA into the CRISPR cassette.</text>
</comment>
<evidence type="ECO:0000256" key="2">
    <source>
        <dbReference type="ARBA" id="ARBA00009959"/>
    </source>
</evidence>
<protein>
    <recommendedName>
        <fullName evidence="9">CRISPR-associated endoribonuclease Cas2</fullName>
        <ecNumber evidence="9">3.1.-.-</ecNumber>
    </recommendedName>
</protein>
<evidence type="ECO:0000256" key="9">
    <source>
        <dbReference type="HAMAP-Rule" id="MF_01471"/>
    </source>
</evidence>
<accession>A0A367ZLI1</accession>
<proteinExistence type="inferred from homology"/>
<evidence type="ECO:0000256" key="10">
    <source>
        <dbReference type="SAM" id="MobiDB-lite"/>
    </source>
</evidence>
<name>A0A367ZLI1_9BACT</name>
<evidence type="ECO:0000256" key="1">
    <source>
        <dbReference type="ARBA" id="ARBA00001946"/>
    </source>
</evidence>
<dbReference type="AlphaFoldDB" id="A0A367ZLI1"/>
<dbReference type="PANTHER" id="PTHR34405:SF3">
    <property type="entry name" value="CRISPR-ASSOCIATED ENDORIBONUCLEASE CAS2 3"/>
    <property type="match status" value="1"/>
</dbReference>
<reference evidence="11 12" key="1">
    <citation type="submission" date="2018-05" db="EMBL/GenBank/DDBJ databases">
        <title>A metagenomic window into the 2 km-deep terrestrial subsurface aquifer revealed taxonomically and functionally diverse microbial community comprising novel uncultured bacterial lineages.</title>
        <authorList>
            <person name="Kadnikov V.V."/>
            <person name="Mardanov A.V."/>
            <person name="Beletsky A.V."/>
            <person name="Banks D."/>
            <person name="Pimenov N.V."/>
            <person name="Frank Y.A."/>
            <person name="Karnachuk O.V."/>
            <person name="Ravin N.V."/>
        </authorList>
    </citation>
    <scope>NUCLEOTIDE SEQUENCE [LARGE SCALE GENOMIC DNA]</scope>
    <source>
        <strain evidence="11">BY5</strain>
    </source>
</reference>
<comment type="subunit">
    <text evidence="9">Homodimer, forms a heterotetramer with a Cas1 homodimer.</text>
</comment>
<dbReference type="InterPro" id="IPR021127">
    <property type="entry name" value="CRISPR_associated_Cas2"/>
</dbReference>
<sequence>MYFIIAYDSPSDRRRRQLMNLLKDHLAHVQESVFEGRLAPSRFQDLVTRIRRLMDPKVDSVRIYRMPPSSWHATTVIGLPPLETDRPVVIVTASPAPERSTPVPWDSSPEVVPGAPEQGK</sequence>
<dbReference type="InterPro" id="IPR019199">
    <property type="entry name" value="Virulence_VapD/CRISPR_Cas2"/>
</dbReference>
<dbReference type="SUPFAM" id="SSF143430">
    <property type="entry name" value="TTP0101/SSO1404-like"/>
    <property type="match status" value="1"/>
</dbReference>
<organism evidence="11 12">
    <name type="scientific">Candidatus Ozemobacter sibiricus</name>
    <dbReference type="NCBI Taxonomy" id="2268124"/>
    <lineage>
        <taxon>Bacteria</taxon>
        <taxon>Candidatus Ozemobacteria</taxon>
        <taxon>Candidatus Ozemobacterales</taxon>
        <taxon>Candidatus Ozemobacteraceae</taxon>
        <taxon>Candidatus Ozemobacter</taxon>
    </lineage>
</organism>
<dbReference type="Gene3D" id="3.30.70.240">
    <property type="match status" value="1"/>
</dbReference>
<evidence type="ECO:0000256" key="3">
    <source>
        <dbReference type="ARBA" id="ARBA00022722"/>
    </source>
</evidence>
<evidence type="ECO:0000256" key="4">
    <source>
        <dbReference type="ARBA" id="ARBA00022723"/>
    </source>
</evidence>
<feature type="region of interest" description="Disordered" evidence="10">
    <location>
        <begin position="94"/>
        <end position="120"/>
    </location>
</feature>
<dbReference type="EMBL" id="QOQW01000025">
    <property type="protein sequence ID" value="RCK78231.1"/>
    <property type="molecule type" value="Genomic_DNA"/>
</dbReference>
<dbReference type="GO" id="GO:0004521">
    <property type="term" value="F:RNA endonuclease activity"/>
    <property type="evidence" value="ECO:0007669"/>
    <property type="project" value="InterPro"/>
</dbReference>
<dbReference type="GO" id="GO:0016787">
    <property type="term" value="F:hydrolase activity"/>
    <property type="evidence" value="ECO:0007669"/>
    <property type="project" value="UniProtKB-KW"/>
</dbReference>
<evidence type="ECO:0000313" key="11">
    <source>
        <dbReference type="EMBL" id="RCK78231.1"/>
    </source>
</evidence>
<keyword evidence="8 9" id="KW-0051">Antiviral defense</keyword>
<dbReference type="CDD" id="cd09725">
    <property type="entry name" value="Cas2_I_II_III"/>
    <property type="match status" value="1"/>
</dbReference>
<evidence type="ECO:0000256" key="8">
    <source>
        <dbReference type="ARBA" id="ARBA00023118"/>
    </source>
</evidence>
<dbReference type="GO" id="GO:0046872">
    <property type="term" value="F:metal ion binding"/>
    <property type="evidence" value="ECO:0007669"/>
    <property type="project" value="UniProtKB-UniRule"/>
</dbReference>
<keyword evidence="5 9" id="KW-0255">Endonuclease</keyword>
<dbReference type="EC" id="3.1.-.-" evidence="9"/>
<gene>
    <name evidence="9" type="primary">cas2</name>
    <name evidence="11" type="ORF">OZSIB_1608</name>
</gene>
<dbReference type="Pfam" id="PF09827">
    <property type="entry name" value="CRISPR_Cas2"/>
    <property type="match status" value="1"/>
</dbReference>
<dbReference type="GO" id="GO:0051607">
    <property type="term" value="P:defense response to virus"/>
    <property type="evidence" value="ECO:0007669"/>
    <property type="project" value="UniProtKB-UniRule"/>
</dbReference>
<dbReference type="Proteomes" id="UP000252355">
    <property type="component" value="Unassembled WGS sequence"/>
</dbReference>
<dbReference type="PANTHER" id="PTHR34405">
    <property type="entry name" value="CRISPR-ASSOCIATED ENDORIBONUCLEASE CAS2"/>
    <property type="match status" value="1"/>
</dbReference>
<evidence type="ECO:0000256" key="5">
    <source>
        <dbReference type="ARBA" id="ARBA00022759"/>
    </source>
</evidence>
<keyword evidence="3 9" id="KW-0540">Nuclease</keyword>
<evidence type="ECO:0000256" key="7">
    <source>
        <dbReference type="ARBA" id="ARBA00022842"/>
    </source>
</evidence>
<dbReference type="GO" id="GO:0043571">
    <property type="term" value="P:maintenance of CRISPR repeat elements"/>
    <property type="evidence" value="ECO:0007669"/>
    <property type="project" value="UniProtKB-UniRule"/>
</dbReference>
<comment type="cofactor">
    <cofactor evidence="1 9">
        <name>Mg(2+)</name>
        <dbReference type="ChEBI" id="CHEBI:18420"/>
    </cofactor>
</comment>
<evidence type="ECO:0000256" key="6">
    <source>
        <dbReference type="ARBA" id="ARBA00022801"/>
    </source>
</evidence>
<dbReference type="NCBIfam" id="TIGR01573">
    <property type="entry name" value="cas2"/>
    <property type="match status" value="1"/>
</dbReference>
<keyword evidence="4 9" id="KW-0479">Metal-binding</keyword>
<keyword evidence="6 9" id="KW-0378">Hydrolase</keyword>
<comment type="similarity">
    <text evidence="2 9">Belongs to the CRISPR-associated endoribonuclease Cas2 protein family.</text>
</comment>